<keyword evidence="1" id="KW-0479">Metal-binding</keyword>
<dbReference type="OrthoDB" id="432970at2759"/>
<keyword evidence="7" id="KW-1185">Reference proteome</keyword>
<dbReference type="InterPro" id="IPR002893">
    <property type="entry name" value="Znf_MYND"/>
</dbReference>
<dbReference type="Pfam" id="PF01753">
    <property type="entry name" value="zf-MYND"/>
    <property type="match status" value="1"/>
</dbReference>
<comment type="caution">
    <text evidence="6">The sequence shown here is derived from an EMBL/GenBank/DDBJ whole genome shotgun (WGS) entry which is preliminary data.</text>
</comment>
<accession>A0A8H6VVR0</accession>
<protein>
    <submittedName>
        <fullName evidence="6">MYND-type domain-containing protein</fullName>
    </submittedName>
</protein>
<keyword evidence="3" id="KW-0862">Zinc</keyword>
<evidence type="ECO:0000256" key="2">
    <source>
        <dbReference type="ARBA" id="ARBA00022771"/>
    </source>
</evidence>
<dbReference type="GO" id="GO:0008270">
    <property type="term" value="F:zinc ion binding"/>
    <property type="evidence" value="ECO:0007669"/>
    <property type="project" value="UniProtKB-KW"/>
</dbReference>
<organism evidence="6 7">
    <name type="scientific">Mycena indigotica</name>
    <dbReference type="NCBI Taxonomy" id="2126181"/>
    <lineage>
        <taxon>Eukaryota</taxon>
        <taxon>Fungi</taxon>
        <taxon>Dikarya</taxon>
        <taxon>Basidiomycota</taxon>
        <taxon>Agaricomycotina</taxon>
        <taxon>Agaricomycetes</taxon>
        <taxon>Agaricomycetidae</taxon>
        <taxon>Agaricales</taxon>
        <taxon>Marasmiineae</taxon>
        <taxon>Mycenaceae</taxon>
        <taxon>Mycena</taxon>
    </lineage>
</organism>
<feature type="domain" description="MYND-type" evidence="5">
    <location>
        <begin position="81"/>
        <end position="123"/>
    </location>
</feature>
<gene>
    <name evidence="6" type="ORF">MIND_01107000</name>
</gene>
<evidence type="ECO:0000259" key="5">
    <source>
        <dbReference type="PROSITE" id="PS50865"/>
    </source>
</evidence>
<dbReference type="GeneID" id="59350152"/>
<name>A0A8H6VVR0_9AGAR</name>
<dbReference type="AlphaFoldDB" id="A0A8H6VVR0"/>
<proteinExistence type="predicted"/>
<dbReference type="PROSITE" id="PS01360">
    <property type="entry name" value="ZF_MYND_1"/>
    <property type="match status" value="1"/>
</dbReference>
<dbReference type="SUPFAM" id="SSF144232">
    <property type="entry name" value="HIT/MYND zinc finger-like"/>
    <property type="match status" value="1"/>
</dbReference>
<evidence type="ECO:0000256" key="1">
    <source>
        <dbReference type="ARBA" id="ARBA00022723"/>
    </source>
</evidence>
<reference evidence="6" key="1">
    <citation type="submission" date="2020-05" db="EMBL/GenBank/DDBJ databases">
        <title>Mycena genomes resolve the evolution of fungal bioluminescence.</title>
        <authorList>
            <person name="Tsai I.J."/>
        </authorList>
    </citation>
    <scope>NUCLEOTIDE SEQUENCE</scope>
    <source>
        <strain evidence="6">171206Taipei</strain>
    </source>
</reference>
<sequence>MPATWTVNSVKSGHNPDSGARWTITDSTVKVSFSADQQNASEARAAIAYVNTAGDGYGAHATTMGAIANKIPALPPLKKSCDHCRARPDQNGDGLPGCAACKVAHYCGVECQTAHWKMHKQLCKFLVRQAKNDSDNAARALRCGQSFVSVKTLREWYYNNIDIVKYAVVQSLELYKGKADSLWRTHFAWFHVIPQKDDQRPCLLTADELQFVDAESFPMELGCEKGPDGVSHLMQWFGAEERIIIVIQAELDHECTCGHHLSPLFEDLALPEEGEWASMERDEMWRMHIRMRQQARDIVAGNI</sequence>
<evidence type="ECO:0000256" key="3">
    <source>
        <dbReference type="ARBA" id="ARBA00022833"/>
    </source>
</evidence>
<keyword evidence="2 4" id="KW-0863">Zinc-finger</keyword>
<evidence type="ECO:0000313" key="7">
    <source>
        <dbReference type="Proteomes" id="UP000636479"/>
    </source>
</evidence>
<dbReference type="Proteomes" id="UP000636479">
    <property type="component" value="Unassembled WGS sequence"/>
</dbReference>
<evidence type="ECO:0000256" key="4">
    <source>
        <dbReference type="PROSITE-ProRule" id="PRU00134"/>
    </source>
</evidence>
<dbReference type="EMBL" id="JACAZF010000009">
    <property type="protein sequence ID" value="KAF7295667.1"/>
    <property type="molecule type" value="Genomic_DNA"/>
</dbReference>
<dbReference type="Gene3D" id="6.10.140.2220">
    <property type="match status" value="1"/>
</dbReference>
<dbReference type="PROSITE" id="PS50865">
    <property type="entry name" value="ZF_MYND_2"/>
    <property type="match status" value="1"/>
</dbReference>
<dbReference type="RefSeq" id="XP_037217030.1">
    <property type="nucleotide sequence ID" value="XM_037367636.1"/>
</dbReference>
<evidence type="ECO:0000313" key="6">
    <source>
        <dbReference type="EMBL" id="KAF7295667.1"/>
    </source>
</evidence>